<dbReference type="Proteomes" id="UP000315369">
    <property type="component" value="Unassembled WGS sequence"/>
</dbReference>
<keyword evidence="1" id="KW-0472">Membrane</keyword>
<protein>
    <recommendedName>
        <fullName evidence="4">B box-type domain-containing protein</fullName>
    </recommendedName>
</protein>
<evidence type="ECO:0000313" key="2">
    <source>
        <dbReference type="EMBL" id="TQF09951.1"/>
    </source>
</evidence>
<accession>A0A540WLS3</accession>
<sequence>MVTVESTAALCARHAEVSAVATCTRCGSFLCGECLELFGESAFCEPCVSLRRKDGPASRAAWGALGLGVLGLLVLPCTLAMPLPPLVAGVGSVVLGMR</sequence>
<evidence type="ECO:0000313" key="3">
    <source>
        <dbReference type="Proteomes" id="UP000315369"/>
    </source>
</evidence>
<evidence type="ECO:0000256" key="1">
    <source>
        <dbReference type="SAM" id="Phobius"/>
    </source>
</evidence>
<feature type="transmembrane region" description="Helical" evidence="1">
    <location>
        <begin position="60"/>
        <end position="81"/>
    </location>
</feature>
<proteinExistence type="predicted"/>
<gene>
    <name evidence="2" type="ORF">FJV41_41905</name>
</gene>
<reference evidence="2 3" key="1">
    <citation type="submission" date="2019-06" db="EMBL/GenBank/DDBJ databases">
        <authorList>
            <person name="Livingstone P."/>
            <person name="Whitworth D."/>
        </authorList>
    </citation>
    <scope>NUCLEOTIDE SEQUENCE [LARGE SCALE GENOMIC DNA]</scope>
    <source>
        <strain evidence="2 3">AM401</strain>
    </source>
</reference>
<keyword evidence="3" id="KW-1185">Reference proteome</keyword>
<feature type="non-terminal residue" evidence="2">
    <location>
        <position position="98"/>
    </location>
</feature>
<evidence type="ECO:0008006" key="4">
    <source>
        <dbReference type="Google" id="ProtNLM"/>
    </source>
</evidence>
<keyword evidence="1" id="KW-1133">Transmembrane helix</keyword>
<dbReference type="AlphaFoldDB" id="A0A540WLS3"/>
<dbReference type="EMBL" id="VIFM01000294">
    <property type="protein sequence ID" value="TQF09951.1"/>
    <property type="molecule type" value="Genomic_DNA"/>
</dbReference>
<comment type="caution">
    <text evidence="2">The sequence shown here is derived from an EMBL/GenBank/DDBJ whole genome shotgun (WGS) entry which is preliminary data.</text>
</comment>
<name>A0A540WLS3_9BACT</name>
<organism evidence="2 3">
    <name type="scientific">Myxococcus llanfairpwllgwyngyllgogerychwyrndrobwllllantysiliogogogochensis</name>
    <dbReference type="NCBI Taxonomy" id="2590453"/>
    <lineage>
        <taxon>Bacteria</taxon>
        <taxon>Pseudomonadati</taxon>
        <taxon>Myxococcota</taxon>
        <taxon>Myxococcia</taxon>
        <taxon>Myxococcales</taxon>
        <taxon>Cystobacterineae</taxon>
        <taxon>Myxococcaceae</taxon>
        <taxon>Myxococcus</taxon>
    </lineage>
</organism>
<keyword evidence="1" id="KW-0812">Transmembrane</keyword>